<evidence type="ECO:0000313" key="2">
    <source>
        <dbReference type="EMBL" id="VTR92990.1"/>
    </source>
</evidence>
<keyword evidence="1" id="KW-0732">Signal</keyword>
<dbReference type="AlphaFoldDB" id="A0A6P2D0L0"/>
<dbReference type="Proteomes" id="UP000464178">
    <property type="component" value="Chromosome"/>
</dbReference>
<evidence type="ECO:0000313" key="3">
    <source>
        <dbReference type="Proteomes" id="UP000464178"/>
    </source>
</evidence>
<proteinExistence type="predicted"/>
<feature type="chain" id="PRO_5027076400" description="Polymerase/histidinol phosphatase N-terminal domain-containing protein" evidence="1">
    <location>
        <begin position="23"/>
        <end position="693"/>
    </location>
</feature>
<organism evidence="2 3">
    <name type="scientific">Gemmata massiliana</name>
    <dbReference type="NCBI Taxonomy" id="1210884"/>
    <lineage>
        <taxon>Bacteria</taxon>
        <taxon>Pseudomonadati</taxon>
        <taxon>Planctomycetota</taxon>
        <taxon>Planctomycetia</taxon>
        <taxon>Gemmatales</taxon>
        <taxon>Gemmataceae</taxon>
        <taxon>Gemmata</taxon>
    </lineage>
</organism>
<protein>
    <recommendedName>
        <fullName evidence="4">Polymerase/histidinol phosphatase N-terminal domain-containing protein</fullName>
    </recommendedName>
</protein>
<dbReference type="InterPro" id="IPR016195">
    <property type="entry name" value="Pol/histidinol_Pase-like"/>
</dbReference>
<name>A0A6P2D0L0_9BACT</name>
<dbReference type="NCBIfam" id="NF038032">
    <property type="entry name" value="CehA_McbA_metalo"/>
    <property type="match status" value="1"/>
</dbReference>
<sequence length="693" mass="74086">MPNRYLFVLAVLMFLSPAQVGAGPLVVDARLHHLRAGTQREWADFPAESEGATLTTKFRAKANAGEQTLRLRQQDVKQTWKVLLNGKELGRLVADENDTEIVFPVPAGRLVDGENVLVIETAGRISDDIRVGEIVLEDRPVKAFLSEAIVEVTVREEVRPGERVPVPCRVTVLSARGALAPTSAISTDRLAVRPGVIYTADGAATFGLPAGEYTIHAGRGFEYGLDTVRVSLKPGDRVRKELTIRREVPTPGFVACDTHVHTLTHSGHGDATDIERVISAAGEGLELLVATDHNVQVDHHAVAVKAGVRKYLTPVVGNEVTTSVGHFNVFPLAVTAPTPDFKVKDWKGVATALGEPKAPRIVILNHPRDLHAKFRPFGPERHIALTGEDLDGWVLPANALEVVNSGAQQTDVMLPVRDWFGALNRGTFLTPVGSSDSHDVSRYIVGQGRTYIRCADDRPGAIDVNEAIKNFAAGCVTVSCGLLTEIAVGAHGPGDLAPVKGDVEVSVRVLGPAWVKADRVELYANGVKVHESAIKDGNKAGEKWTGKWTLPRPAHDVHLVAVATGPGVEGLFWPIGKSYQPASLVVRKRVIGLSGAVWIAGDGDGKRSSARDYAKKVVADAGTDWQKAVKALGTYDEAVAAQAAGLLRGAGISPSDKDVRASARGAGAHVLRGFDAFAEAWRASQIARQEAKP</sequence>
<keyword evidence="3" id="KW-1185">Reference proteome</keyword>
<feature type="signal peptide" evidence="1">
    <location>
        <begin position="1"/>
        <end position="22"/>
    </location>
</feature>
<dbReference type="EMBL" id="LR593886">
    <property type="protein sequence ID" value="VTR92990.1"/>
    <property type="molecule type" value="Genomic_DNA"/>
</dbReference>
<evidence type="ECO:0000256" key="1">
    <source>
        <dbReference type="SAM" id="SignalP"/>
    </source>
</evidence>
<dbReference type="Gene3D" id="3.20.20.140">
    <property type="entry name" value="Metal-dependent hydrolases"/>
    <property type="match status" value="1"/>
</dbReference>
<dbReference type="KEGG" id="gms:SOIL9_47240"/>
<reference evidence="2 3" key="1">
    <citation type="submission" date="2019-05" db="EMBL/GenBank/DDBJ databases">
        <authorList>
            <consortium name="Science for Life Laboratories"/>
        </authorList>
    </citation>
    <scope>NUCLEOTIDE SEQUENCE [LARGE SCALE GENOMIC DNA]</scope>
    <source>
        <strain evidence="2">Soil9</strain>
    </source>
</reference>
<dbReference type="RefSeq" id="WP_162667782.1">
    <property type="nucleotide sequence ID" value="NZ_LR593886.1"/>
</dbReference>
<gene>
    <name evidence="2" type="ORF">SOIL9_47240</name>
</gene>
<accession>A0A6P2D0L0</accession>
<evidence type="ECO:0008006" key="4">
    <source>
        <dbReference type="Google" id="ProtNLM"/>
    </source>
</evidence>
<dbReference type="SUPFAM" id="SSF89550">
    <property type="entry name" value="PHP domain-like"/>
    <property type="match status" value="1"/>
</dbReference>